<keyword evidence="2 8" id="KW-0436">Ligase</keyword>
<evidence type="ECO:0000259" key="12">
    <source>
        <dbReference type="Pfam" id="PF20974"/>
    </source>
</evidence>
<dbReference type="InterPro" id="IPR011035">
    <property type="entry name" value="Ribosomal_bL25/Gln-tRNA_synth"/>
</dbReference>
<dbReference type="Pfam" id="PF20974">
    <property type="entry name" value="tRNA-synt_1c_C2"/>
    <property type="match status" value="1"/>
</dbReference>
<dbReference type="PANTHER" id="PTHR43097">
    <property type="entry name" value="GLUTAMINE-TRNA LIGASE"/>
    <property type="match status" value="1"/>
</dbReference>
<evidence type="ECO:0000256" key="6">
    <source>
        <dbReference type="ARBA" id="ARBA00023146"/>
    </source>
</evidence>
<feature type="domain" description="tRNA synthetases class I (E and Q) anti-codon binding" evidence="12">
    <location>
        <begin position="452"/>
        <end position="522"/>
    </location>
</feature>
<name>A0A835Z3U2_9STRA</name>
<evidence type="ECO:0000313" key="13">
    <source>
        <dbReference type="EMBL" id="KAG5182599.1"/>
    </source>
</evidence>
<dbReference type="SUPFAM" id="SSF52374">
    <property type="entry name" value="Nucleotidylyl transferase"/>
    <property type="match status" value="1"/>
</dbReference>
<evidence type="ECO:0000256" key="1">
    <source>
        <dbReference type="ARBA" id="ARBA00012836"/>
    </source>
</evidence>
<dbReference type="EMBL" id="JAFCMP010000235">
    <property type="protein sequence ID" value="KAG5182599.1"/>
    <property type="molecule type" value="Genomic_DNA"/>
</dbReference>
<dbReference type="PANTHER" id="PTHR43097:SF4">
    <property type="entry name" value="GLUTAMINE--TRNA LIGASE"/>
    <property type="match status" value="1"/>
</dbReference>
<dbReference type="InterPro" id="IPR020056">
    <property type="entry name" value="Rbsml_bL25/Gln-tRNA_synth_N"/>
</dbReference>
<dbReference type="FunFam" id="3.40.50.620:FF:000037">
    <property type="entry name" value="Glutamine--tRNA ligase cytoplasmic"/>
    <property type="match status" value="1"/>
</dbReference>
<dbReference type="PROSITE" id="PS00178">
    <property type="entry name" value="AA_TRNA_LIGASE_I"/>
    <property type="match status" value="1"/>
</dbReference>
<comment type="catalytic activity">
    <reaction evidence="7">
        <text>tRNA(Gln) + L-glutamine + ATP = L-glutaminyl-tRNA(Gln) + AMP + diphosphate</text>
        <dbReference type="Rhea" id="RHEA:20121"/>
        <dbReference type="Rhea" id="RHEA-COMP:9662"/>
        <dbReference type="Rhea" id="RHEA-COMP:9681"/>
        <dbReference type="ChEBI" id="CHEBI:30616"/>
        <dbReference type="ChEBI" id="CHEBI:33019"/>
        <dbReference type="ChEBI" id="CHEBI:58359"/>
        <dbReference type="ChEBI" id="CHEBI:78442"/>
        <dbReference type="ChEBI" id="CHEBI:78521"/>
        <dbReference type="ChEBI" id="CHEBI:456215"/>
        <dbReference type="EC" id="6.1.1.18"/>
    </reaction>
</comment>
<keyword evidence="14" id="KW-1185">Reference proteome</keyword>
<evidence type="ECO:0000256" key="8">
    <source>
        <dbReference type="RuleBase" id="RU363037"/>
    </source>
</evidence>
<dbReference type="Pfam" id="PF03950">
    <property type="entry name" value="tRNA-synt_1c_C"/>
    <property type="match status" value="1"/>
</dbReference>
<sequence>MKDHLAKTGGKVRTRFPPEPNGYLHIGHAKSMNMNFKGAFDKLGVAEDMRQTIFRYDDTNPEAESQEYIDSLREDVSWLGWTPVETTFSSDNFQQLYDYAVQLIKEGKAYVCHQTKDDISRCRDIAKAKIADPNTPGDPNSPWRERPREENLRLFGDMRKGKLEENAATLRLKMDMTSSNPNMWDQIAYRIRYTPHPHAGDNWCIYPTYDYTHCIVDSIEHIDYSICTLEFESRRESYYWLLEALNIYRPKVYEFARLNITYTVLSKRRLLKLVKQGLVRGWDDPRMPTIKSLRRRGYTAEALNAFCTDIGVSRNETIIEVERLTYWARTLMNDTAPRAMACLEPILVTITNLPEVLKLSAPLLPMAPEKGSREILLGSSIYIDSTDFREQDSKDYFGLAPGKLVGLKYAGLRLLRCDKVVKTGEDGTGTVKELICSLVDIAEDAKRPKGTLSWVPFDSAVKAEIRLYNHLFTVPEPDANWEQQLNLESEVVMPNAVVDSSVLGCAAGSPFQFERLGFFVVDRDSGSEAVGGKMVFNRTVTLRDGAGKAEAAAASGAAAPATRSRKEEQMAQLAAKEAMKKIPPQDMFRNGPDADKYSAYDADGVPTHAADGEPISKSAFKKLKKEWEKHKKVYQGQ</sequence>
<keyword evidence="5 8" id="KW-0648">Protein biosynthesis</keyword>
<keyword evidence="6 8" id="KW-0030">Aminoacyl-tRNA synthetase</keyword>
<protein>
    <recommendedName>
        <fullName evidence="1">glutamine--tRNA ligase</fullName>
        <ecNumber evidence="1">6.1.1.18</ecNumber>
    </recommendedName>
</protein>
<evidence type="ECO:0000259" key="11">
    <source>
        <dbReference type="Pfam" id="PF03950"/>
    </source>
</evidence>
<dbReference type="GO" id="GO:0005524">
    <property type="term" value="F:ATP binding"/>
    <property type="evidence" value="ECO:0007669"/>
    <property type="project" value="UniProtKB-KW"/>
</dbReference>
<gene>
    <name evidence="13" type="ORF">JKP88DRAFT_186210</name>
</gene>
<dbReference type="Pfam" id="PF00749">
    <property type="entry name" value="tRNA-synt_1c"/>
    <property type="match status" value="1"/>
</dbReference>
<accession>A0A835Z3U2</accession>
<dbReference type="GO" id="GO:0004819">
    <property type="term" value="F:glutamine-tRNA ligase activity"/>
    <property type="evidence" value="ECO:0007669"/>
    <property type="project" value="UniProtKB-EC"/>
</dbReference>
<dbReference type="SUPFAM" id="SSF50715">
    <property type="entry name" value="Ribosomal protein L25-like"/>
    <property type="match status" value="1"/>
</dbReference>
<dbReference type="Gene3D" id="3.40.50.620">
    <property type="entry name" value="HUPs"/>
    <property type="match status" value="1"/>
</dbReference>
<dbReference type="Proteomes" id="UP000664859">
    <property type="component" value="Unassembled WGS sequence"/>
</dbReference>
<dbReference type="AlphaFoldDB" id="A0A835Z3U2"/>
<feature type="domain" description="Glutamyl/glutaminyl-tRNA synthetase class Ib catalytic" evidence="10">
    <location>
        <begin position="11"/>
        <end position="330"/>
    </location>
</feature>
<comment type="similarity">
    <text evidence="8">Belongs to the class-I aminoacyl-tRNA synthetase family.</text>
</comment>
<keyword evidence="4 8" id="KW-0067">ATP-binding</keyword>
<dbReference type="InterPro" id="IPR020059">
    <property type="entry name" value="Glu/Gln-tRNA-synth_Ib_codon-bd"/>
</dbReference>
<dbReference type="Gene3D" id="2.40.240.10">
    <property type="entry name" value="Ribosomal Protein L25, Chain P"/>
    <property type="match status" value="2"/>
</dbReference>
<evidence type="ECO:0000256" key="7">
    <source>
        <dbReference type="ARBA" id="ARBA00048270"/>
    </source>
</evidence>
<keyword evidence="3 8" id="KW-0547">Nucleotide-binding</keyword>
<evidence type="ECO:0000256" key="9">
    <source>
        <dbReference type="SAM" id="MobiDB-lite"/>
    </source>
</evidence>
<dbReference type="OrthoDB" id="10250478at2759"/>
<comment type="caution">
    <text evidence="13">The sequence shown here is derived from an EMBL/GenBank/DDBJ whole genome shotgun (WGS) entry which is preliminary data.</text>
</comment>
<dbReference type="GO" id="GO:0006425">
    <property type="term" value="P:glutaminyl-tRNA aminoacylation"/>
    <property type="evidence" value="ECO:0007669"/>
    <property type="project" value="InterPro"/>
</dbReference>
<evidence type="ECO:0000259" key="10">
    <source>
        <dbReference type="Pfam" id="PF00749"/>
    </source>
</evidence>
<evidence type="ECO:0000313" key="14">
    <source>
        <dbReference type="Proteomes" id="UP000664859"/>
    </source>
</evidence>
<feature type="region of interest" description="Disordered" evidence="9">
    <location>
        <begin position="573"/>
        <end position="616"/>
    </location>
</feature>
<dbReference type="InterPro" id="IPR050132">
    <property type="entry name" value="Gln/Glu-tRNA_Ligase"/>
</dbReference>
<feature type="domain" description="Glutamyl/glutaminyl-tRNA synthetase class Ib anti-codon binding" evidence="11">
    <location>
        <begin position="336"/>
        <end position="432"/>
    </location>
</feature>
<dbReference type="InterPro" id="IPR020058">
    <property type="entry name" value="Glu/Gln-tRNA-synth_Ib_cat-dom"/>
</dbReference>
<proteinExistence type="inferred from homology"/>
<dbReference type="InterPro" id="IPR004514">
    <property type="entry name" value="Gln-tRNA-synth"/>
</dbReference>
<organism evidence="13 14">
    <name type="scientific">Tribonema minus</name>
    <dbReference type="NCBI Taxonomy" id="303371"/>
    <lineage>
        <taxon>Eukaryota</taxon>
        <taxon>Sar</taxon>
        <taxon>Stramenopiles</taxon>
        <taxon>Ochrophyta</taxon>
        <taxon>PX clade</taxon>
        <taxon>Xanthophyceae</taxon>
        <taxon>Tribonematales</taxon>
        <taxon>Tribonemataceae</taxon>
        <taxon>Tribonema</taxon>
    </lineage>
</organism>
<evidence type="ECO:0000256" key="4">
    <source>
        <dbReference type="ARBA" id="ARBA00022840"/>
    </source>
</evidence>
<dbReference type="InterPro" id="IPR014729">
    <property type="entry name" value="Rossmann-like_a/b/a_fold"/>
</dbReference>
<evidence type="ECO:0000256" key="3">
    <source>
        <dbReference type="ARBA" id="ARBA00022741"/>
    </source>
</evidence>
<dbReference type="GO" id="GO:0005829">
    <property type="term" value="C:cytosol"/>
    <property type="evidence" value="ECO:0007669"/>
    <property type="project" value="TreeGrafter"/>
</dbReference>
<dbReference type="NCBIfam" id="TIGR00440">
    <property type="entry name" value="glnS"/>
    <property type="match status" value="1"/>
</dbReference>
<evidence type="ECO:0000256" key="2">
    <source>
        <dbReference type="ARBA" id="ARBA00022598"/>
    </source>
</evidence>
<reference evidence="13" key="1">
    <citation type="submission" date="2021-02" db="EMBL/GenBank/DDBJ databases">
        <title>First Annotated Genome of the Yellow-green Alga Tribonema minus.</title>
        <authorList>
            <person name="Mahan K.M."/>
        </authorList>
    </citation>
    <scope>NUCLEOTIDE SEQUENCE</scope>
    <source>
        <strain evidence="13">UTEX B ZZ1240</strain>
    </source>
</reference>
<dbReference type="InterPro" id="IPR001412">
    <property type="entry name" value="aa-tRNA-synth_I_CS"/>
</dbReference>
<dbReference type="EC" id="6.1.1.18" evidence="1"/>
<evidence type="ECO:0000256" key="5">
    <source>
        <dbReference type="ARBA" id="ARBA00022917"/>
    </source>
</evidence>
<dbReference type="InterPro" id="IPR049437">
    <property type="entry name" value="tRNA-synt_1c_C2"/>
</dbReference>